<dbReference type="Proteomes" id="UP000033870">
    <property type="component" value="Unassembled WGS sequence"/>
</dbReference>
<name>A0A0G2AM26_9BACT</name>
<dbReference type="EMBL" id="LCRX01000007">
    <property type="protein sequence ID" value="KKW42372.1"/>
    <property type="molecule type" value="Genomic_DNA"/>
</dbReference>
<proteinExistence type="predicted"/>
<dbReference type="InterPro" id="IPR043130">
    <property type="entry name" value="CDP-OH_PTrfase_TM_dom"/>
</dbReference>
<feature type="transmembrane region" description="Helical" evidence="1">
    <location>
        <begin position="133"/>
        <end position="150"/>
    </location>
</feature>
<keyword evidence="1" id="KW-0812">Transmembrane</keyword>
<dbReference type="AlphaFoldDB" id="A0A0G2AM26"/>
<evidence type="ECO:0000256" key="1">
    <source>
        <dbReference type="SAM" id="Phobius"/>
    </source>
</evidence>
<reference evidence="2 3" key="1">
    <citation type="journal article" date="2015" name="Nature">
        <title>rRNA introns, odd ribosomes, and small enigmatic genomes across a large radiation of phyla.</title>
        <authorList>
            <person name="Brown C.T."/>
            <person name="Hug L.A."/>
            <person name="Thomas B.C."/>
            <person name="Sharon I."/>
            <person name="Castelle C.J."/>
            <person name="Singh A."/>
            <person name="Wilkins M.J."/>
            <person name="Williams K.H."/>
            <person name="Banfield J.F."/>
        </authorList>
    </citation>
    <scope>NUCLEOTIDE SEQUENCE [LARGE SCALE GENOMIC DNA]</scope>
</reference>
<keyword evidence="1" id="KW-1133">Transmembrane helix</keyword>
<comment type="caution">
    <text evidence="2">The sequence shown here is derived from an EMBL/GenBank/DDBJ whole genome shotgun (WGS) entry which is preliminary data.</text>
</comment>
<accession>A0A0G2AM26</accession>
<dbReference type="GO" id="GO:0016020">
    <property type="term" value="C:membrane"/>
    <property type="evidence" value="ECO:0007669"/>
    <property type="project" value="InterPro"/>
</dbReference>
<evidence type="ECO:0000313" key="3">
    <source>
        <dbReference type="Proteomes" id="UP000033870"/>
    </source>
</evidence>
<feature type="transmembrane region" description="Helical" evidence="1">
    <location>
        <begin position="210"/>
        <end position="230"/>
    </location>
</feature>
<organism evidence="2 3">
    <name type="scientific">Candidatus Magasanikbacteria bacterium GW2011_GWA2_56_11</name>
    <dbReference type="NCBI Taxonomy" id="1619044"/>
    <lineage>
        <taxon>Bacteria</taxon>
        <taxon>Candidatus Magasanikiibacteriota</taxon>
    </lineage>
</organism>
<gene>
    <name evidence="2" type="ORF">UY92_C0007G0011</name>
</gene>
<protein>
    <submittedName>
        <fullName evidence="2">CDP-alcohol phosphatidyltransferase</fullName>
    </submittedName>
</protein>
<evidence type="ECO:0000313" key="2">
    <source>
        <dbReference type="EMBL" id="KKW42372.1"/>
    </source>
</evidence>
<dbReference type="GO" id="GO:0016780">
    <property type="term" value="F:phosphotransferase activity, for other substituted phosphate groups"/>
    <property type="evidence" value="ECO:0007669"/>
    <property type="project" value="InterPro"/>
</dbReference>
<keyword evidence="1" id="KW-0472">Membrane</keyword>
<keyword evidence="2" id="KW-0808">Transferase</keyword>
<sequence>MKLTYADYIQWAQKNTPQRYFDWLYRKVSHPVSFIFLRAGVSPTTITVASIILAVAAGAVLGAGYPVAGFLVFGVSYLLDFCDGNVARVVTRVQGMSEREKERGFILEGFNTNTALFSLYLGLGFYLSTVQSNGIFLLIGFLVFGAKLIARYTVAQAYAPAKTGPGAALRFSGLGQVKFFLSKCLFSANFYYVVYLVVFSGFPAQAAPVFVGYAVFDAVFVTLRLGRYLLRLG</sequence>
<dbReference type="Gene3D" id="1.20.120.1760">
    <property type="match status" value="1"/>
</dbReference>
<feature type="transmembrane region" description="Helical" evidence="1">
    <location>
        <begin position="179"/>
        <end position="198"/>
    </location>
</feature>
<dbReference type="GO" id="GO:0008654">
    <property type="term" value="P:phospholipid biosynthetic process"/>
    <property type="evidence" value="ECO:0007669"/>
    <property type="project" value="InterPro"/>
</dbReference>
<dbReference type="STRING" id="1619044.UY92_C0007G0011"/>
<dbReference type="Pfam" id="PF01066">
    <property type="entry name" value="CDP-OH_P_transf"/>
    <property type="match status" value="1"/>
</dbReference>
<dbReference type="InterPro" id="IPR000462">
    <property type="entry name" value="CDP-OH_P_trans"/>
</dbReference>